<protein>
    <submittedName>
        <fullName evidence="2">Putative transposase, probable</fullName>
    </submittedName>
</protein>
<dbReference type="PANTHER" id="PTHR10948">
    <property type="entry name" value="TRANSPOSASE"/>
    <property type="match status" value="1"/>
</dbReference>
<feature type="domain" description="Transposase IS30-like HTH" evidence="1">
    <location>
        <begin position="8"/>
        <end position="50"/>
    </location>
</feature>
<name>R4YRU0_OLEAN</name>
<dbReference type="InterPro" id="IPR009057">
    <property type="entry name" value="Homeodomain-like_sf"/>
</dbReference>
<dbReference type="AlphaFoldDB" id="R4YRU0"/>
<organism evidence="2 3">
    <name type="scientific">Oleispira antarctica RB-8</name>
    <dbReference type="NCBI Taxonomy" id="698738"/>
    <lineage>
        <taxon>Bacteria</taxon>
        <taxon>Pseudomonadati</taxon>
        <taxon>Pseudomonadota</taxon>
        <taxon>Gammaproteobacteria</taxon>
        <taxon>Oceanospirillales</taxon>
        <taxon>Oceanospirillaceae</taxon>
        <taxon>Oleispira</taxon>
    </lineage>
</organism>
<dbReference type="InterPro" id="IPR051917">
    <property type="entry name" value="Transposase-Integrase"/>
</dbReference>
<dbReference type="STRING" id="698738.OLEAN_C37550"/>
<dbReference type="EMBL" id="FO203512">
    <property type="protein sequence ID" value="CCK77931.1"/>
    <property type="molecule type" value="Genomic_DNA"/>
</dbReference>
<dbReference type="Pfam" id="PF13936">
    <property type="entry name" value="HTH_38"/>
    <property type="match status" value="1"/>
</dbReference>
<sequence length="142" mass="16965">MIGIMRNYTQLTEEERYQIYEGITLGLTQTEIADDLDVNKSTISRELKRNTGLRGYRPRQAQILSDSRKLNHSSQRINKQQWDRVEDLIGKDWSPEQTSSWLALNEDIKISHEWIYLHIYQDKKIGGDLHEHLRCQKKRRKR</sequence>
<dbReference type="SUPFAM" id="SSF46689">
    <property type="entry name" value="Homeodomain-like"/>
    <property type="match status" value="1"/>
</dbReference>
<keyword evidence="3" id="KW-1185">Reference proteome</keyword>
<dbReference type="Proteomes" id="UP000032749">
    <property type="component" value="Chromosome"/>
</dbReference>
<dbReference type="PANTHER" id="PTHR10948:SF23">
    <property type="entry name" value="TRANSPOSASE INSI FOR INSERTION SEQUENCE ELEMENT IS30A-RELATED"/>
    <property type="match status" value="1"/>
</dbReference>
<proteinExistence type="predicted"/>
<dbReference type="GO" id="GO:0032196">
    <property type="term" value="P:transposition"/>
    <property type="evidence" value="ECO:0007669"/>
    <property type="project" value="TreeGrafter"/>
</dbReference>
<reference evidence="2 3" key="1">
    <citation type="journal article" date="2013" name="Nat. Commun.">
        <title>Genome sequence and functional genomic analysis of the oil-degrading bacterium Oleispira antarctica.</title>
        <authorList>
            <person name="Kube M."/>
            <person name="Chernikova T.N."/>
            <person name="Al-Ramahi Y."/>
            <person name="Beloqui A."/>
            <person name="Lopez-Cortez N."/>
            <person name="Guazzaroni M.E."/>
            <person name="Heipieper H.J."/>
            <person name="Klages S."/>
            <person name="Kotsyurbenko O.R."/>
            <person name="Langer I."/>
            <person name="Nechitaylo T.Y."/>
            <person name="Lunsdorf H."/>
            <person name="Fernandez M."/>
            <person name="Juarez S."/>
            <person name="Ciordia S."/>
            <person name="Singer A."/>
            <person name="Kagan O."/>
            <person name="Egorova O."/>
            <person name="Petit P.A."/>
            <person name="Stogios P."/>
            <person name="Kim Y."/>
            <person name="Tchigvintsev A."/>
            <person name="Flick R."/>
            <person name="Denaro R."/>
            <person name="Genovese M."/>
            <person name="Albar J.P."/>
            <person name="Reva O.N."/>
            <person name="Martinez-Gomariz M."/>
            <person name="Tran H."/>
            <person name="Ferrer M."/>
            <person name="Savchenko A."/>
            <person name="Yakunin A.F."/>
            <person name="Yakimov M.M."/>
            <person name="Golyshina O.V."/>
            <person name="Reinhardt R."/>
            <person name="Golyshin P.N."/>
        </authorList>
    </citation>
    <scope>NUCLEOTIDE SEQUENCE [LARGE SCALE GENOMIC DNA]</scope>
</reference>
<dbReference type="GO" id="GO:0004803">
    <property type="term" value="F:transposase activity"/>
    <property type="evidence" value="ECO:0007669"/>
    <property type="project" value="TreeGrafter"/>
</dbReference>
<evidence type="ECO:0000259" key="1">
    <source>
        <dbReference type="Pfam" id="PF13936"/>
    </source>
</evidence>
<dbReference type="InterPro" id="IPR025246">
    <property type="entry name" value="IS30-like_HTH"/>
</dbReference>
<dbReference type="KEGG" id="oai:OLEAN_C37550"/>
<evidence type="ECO:0000313" key="3">
    <source>
        <dbReference type="Proteomes" id="UP000032749"/>
    </source>
</evidence>
<evidence type="ECO:0000313" key="2">
    <source>
        <dbReference type="EMBL" id="CCK77931.1"/>
    </source>
</evidence>
<gene>
    <name evidence="2" type="ORF">OLEAN_C37550</name>
</gene>
<accession>R4YRU0</accession>
<dbReference type="GO" id="GO:0005829">
    <property type="term" value="C:cytosol"/>
    <property type="evidence" value="ECO:0007669"/>
    <property type="project" value="TreeGrafter"/>
</dbReference>
<dbReference type="HOGENOM" id="CLU_035706_9_2_6"/>